<name>A0A1H6EW93_9ACTN</name>
<evidence type="ECO:0000313" key="1">
    <source>
        <dbReference type="EMBL" id="SEH01195.1"/>
    </source>
</evidence>
<organism evidence="1 2">
    <name type="scientific">Nonomuraea solani</name>
    <dbReference type="NCBI Taxonomy" id="1144553"/>
    <lineage>
        <taxon>Bacteria</taxon>
        <taxon>Bacillati</taxon>
        <taxon>Actinomycetota</taxon>
        <taxon>Actinomycetes</taxon>
        <taxon>Streptosporangiales</taxon>
        <taxon>Streptosporangiaceae</taxon>
        <taxon>Nonomuraea</taxon>
    </lineage>
</organism>
<dbReference type="AlphaFoldDB" id="A0A1H6EW93"/>
<evidence type="ECO:0000313" key="2">
    <source>
        <dbReference type="Proteomes" id="UP000236732"/>
    </source>
</evidence>
<reference evidence="1 2" key="1">
    <citation type="submission" date="2016-10" db="EMBL/GenBank/DDBJ databases">
        <authorList>
            <person name="de Groot N.N."/>
        </authorList>
    </citation>
    <scope>NUCLEOTIDE SEQUENCE [LARGE SCALE GENOMIC DNA]</scope>
    <source>
        <strain evidence="1 2">CGMCC 4.7037</strain>
    </source>
</reference>
<dbReference type="Proteomes" id="UP000236732">
    <property type="component" value="Unassembled WGS sequence"/>
</dbReference>
<keyword evidence="2" id="KW-1185">Reference proteome</keyword>
<gene>
    <name evidence="1" type="ORF">SAMN05444920_119125</name>
</gene>
<dbReference type="EMBL" id="FNVT01000019">
    <property type="protein sequence ID" value="SEH01195.1"/>
    <property type="molecule type" value="Genomic_DNA"/>
</dbReference>
<proteinExistence type="predicted"/>
<protein>
    <submittedName>
        <fullName evidence="1">Uncharacterized protein</fullName>
    </submittedName>
</protein>
<accession>A0A1H6EW93</accession>
<sequence length="45" mass="4662">MRGQVPGHLTPAGVAEAVQEFREIVQGGGLDAVEHVLQRGPAARG</sequence>